<dbReference type="EMBL" id="JBHFFA010000002">
    <property type="protein sequence ID" value="KAL2644429.1"/>
    <property type="molecule type" value="Genomic_DNA"/>
</dbReference>
<protein>
    <submittedName>
        <fullName evidence="1">Uncharacterized protein</fullName>
    </submittedName>
</protein>
<reference evidence="1 2" key="1">
    <citation type="submission" date="2024-09" db="EMBL/GenBank/DDBJ databases">
        <title>Chromosome-scale assembly of Riccia fluitans.</title>
        <authorList>
            <person name="Paukszto L."/>
            <person name="Sawicki J."/>
            <person name="Karawczyk K."/>
            <person name="Piernik-Szablinska J."/>
            <person name="Szczecinska M."/>
            <person name="Mazdziarz M."/>
        </authorList>
    </citation>
    <scope>NUCLEOTIDE SEQUENCE [LARGE SCALE GENOMIC DNA]</scope>
    <source>
        <strain evidence="1">Rf_01</strain>
        <tissue evidence="1">Aerial parts of the thallus</tissue>
    </source>
</reference>
<dbReference type="AlphaFoldDB" id="A0ABD1Z9F8"/>
<dbReference type="Proteomes" id="UP001605036">
    <property type="component" value="Unassembled WGS sequence"/>
</dbReference>
<sequence>MAALTVLSTPRQINNTRLGAKFHYPDWECSSPTGSRLLVFANVLSVRCLHRSLGRTKGVRGPTQCLPSIWRLPDQVASIRSNRPAMPASALRIGVQRSVVATPKLGLVSDLQQHWERTQNLTSTRNRKLPMVGVCGGPLGLTSASTLWRHDYDFALAGEITLRRPFRFSRGAAPNFRSDHTPSAHSTDRGARAPRLCGSGHLGVPARVNNVSFVLRARSIILVAPMAIATLRLLSRVFVNASMGASILATSTIPGYDVLVLVRLLRLLSVDLARVEVLHWLSSSWGLMPRLHVLQPSCSDR</sequence>
<proteinExistence type="predicted"/>
<evidence type="ECO:0000313" key="1">
    <source>
        <dbReference type="EMBL" id="KAL2644429.1"/>
    </source>
</evidence>
<keyword evidence="2" id="KW-1185">Reference proteome</keyword>
<accession>A0ABD1Z9F8</accession>
<name>A0ABD1Z9F8_9MARC</name>
<evidence type="ECO:0000313" key="2">
    <source>
        <dbReference type="Proteomes" id="UP001605036"/>
    </source>
</evidence>
<organism evidence="1 2">
    <name type="scientific">Riccia fluitans</name>
    <dbReference type="NCBI Taxonomy" id="41844"/>
    <lineage>
        <taxon>Eukaryota</taxon>
        <taxon>Viridiplantae</taxon>
        <taxon>Streptophyta</taxon>
        <taxon>Embryophyta</taxon>
        <taxon>Marchantiophyta</taxon>
        <taxon>Marchantiopsida</taxon>
        <taxon>Marchantiidae</taxon>
        <taxon>Marchantiales</taxon>
        <taxon>Ricciaceae</taxon>
        <taxon>Riccia</taxon>
    </lineage>
</organism>
<comment type="caution">
    <text evidence="1">The sequence shown here is derived from an EMBL/GenBank/DDBJ whole genome shotgun (WGS) entry which is preliminary data.</text>
</comment>
<gene>
    <name evidence="1" type="ORF">R1flu_012016</name>
</gene>